<organism evidence="3 4">
    <name type="scientific">Cellulomonas alba</name>
    <dbReference type="NCBI Taxonomy" id="3053467"/>
    <lineage>
        <taxon>Bacteria</taxon>
        <taxon>Bacillati</taxon>
        <taxon>Actinomycetota</taxon>
        <taxon>Actinomycetes</taxon>
        <taxon>Micrococcales</taxon>
        <taxon>Cellulomonadaceae</taxon>
        <taxon>Cellulomonas</taxon>
    </lineage>
</organism>
<protein>
    <submittedName>
        <fullName evidence="3">PP2C family protein-serine/threonine phosphatase</fullName>
        <ecNumber evidence="3">3.1.3.16</ecNumber>
    </submittedName>
</protein>
<dbReference type="Proteomes" id="UP001529338">
    <property type="component" value="Unassembled WGS sequence"/>
</dbReference>
<keyword evidence="4" id="KW-1185">Reference proteome</keyword>
<dbReference type="InterPro" id="IPR052016">
    <property type="entry name" value="Bact_Sigma-Reg"/>
</dbReference>
<dbReference type="GO" id="GO:0004722">
    <property type="term" value="F:protein serine/threonine phosphatase activity"/>
    <property type="evidence" value="ECO:0007669"/>
    <property type="project" value="UniProtKB-EC"/>
</dbReference>
<feature type="domain" description="PPM-type phosphatase" evidence="2">
    <location>
        <begin position="187"/>
        <end position="393"/>
    </location>
</feature>
<dbReference type="Pfam" id="PF07228">
    <property type="entry name" value="SpoIIE"/>
    <property type="match status" value="1"/>
</dbReference>
<evidence type="ECO:0000313" key="3">
    <source>
        <dbReference type="EMBL" id="MDM7853924.1"/>
    </source>
</evidence>
<dbReference type="InterPro" id="IPR001932">
    <property type="entry name" value="PPM-type_phosphatase-like_dom"/>
</dbReference>
<dbReference type="InterPro" id="IPR036457">
    <property type="entry name" value="PPM-type-like_dom_sf"/>
</dbReference>
<dbReference type="Gene3D" id="3.60.40.10">
    <property type="entry name" value="PPM-type phosphatase domain"/>
    <property type="match status" value="1"/>
</dbReference>
<proteinExistence type="predicted"/>
<evidence type="ECO:0000259" key="2">
    <source>
        <dbReference type="SMART" id="SM00331"/>
    </source>
</evidence>
<sequence length="411" mass="44127">MGGREPEPGVLDATRDFLDRAHLAAPGELPEALAEAARVIGWTAQVFLADDEQRVLIPVGPHAEEVAAPLSIDGTLAGRAFRLLEPVQAHGDEVALWVPLLDGVHRFGVVRFGLPAGTDVGSRAVKDAYRVLAENAGHLFAAKSPYGDALRRVTRLRRRSVESELLLDLLPPLTFGAWNIVVSAILEPTYDVAADAFDYSVIEGVAHLAVMDATGHALPGTMLAAVALAALRNSRRESLDLAETLGAMDRFVELQGRRESFVTAVVGELDLQTGQLRYVNAGHPAPLLMRNGKVVKSLDDGRRALLGLGERAATVGQERLEPGDRVIFYTDGVTEARAPDGTQFGLQRLVDQLERSTAGGLPAPETLRLVARDVLEYQHGVLQDDATLLVAEWSTGHELGYTAAPGTEPYA</sequence>
<gene>
    <name evidence="3" type="ORF">QRT04_03175</name>
</gene>
<name>A0ABT7SCZ9_9CELL</name>
<comment type="caution">
    <text evidence="3">The sequence shown here is derived from an EMBL/GenBank/DDBJ whole genome shotgun (WGS) entry which is preliminary data.</text>
</comment>
<dbReference type="RefSeq" id="WP_289453448.1">
    <property type="nucleotide sequence ID" value="NZ_JAUCGQ010000001.1"/>
</dbReference>
<dbReference type="SMART" id="SM00331">
    <property type="entry name" value="PP2C_SIG"/>
    <property type="match status" value="1"/>
</dbReference>
<reference evidence="3 4" key="1">
    <citation type="submission" date="2023-06" db="EMBL/GenBank/DDBJ databases">
        <title>Cellulomonas sp. MW4 Whole genome sequence.</title>
        <authorList>
            <person name="Park S."/>
        </authorList>
    </citation>
    <scope>NUCLEOTIDE SEQUENCE [LARGE SCALE GENOMIC DNA]</scope>
    <source>
        <strain evidence="3 4">MW4</strain>
    </source>
</reference>
<dbReference type="PANTHER" id="PTHR43156:SF2">
    <property type="entry name" value="STAGE II SPORULATION PROTEIN E"/>
    <property type="match status" value="1"/>
</dbReference>
<accession>A0ABT7SCZ9</accession>
<dbReference type="SUPFAM" id="SSF81606">
    <property type="entry name" value="PP2C-like"/>
    <property type="match status" value="1"/>
</dbReference>
<evidence type="ECO:0000256" key="1">
    <source>
        <dbReference type="ARBA" id="ARBA00022801"/>
    </source>
</evidence>
<dbReference type="PANTHER" id="PTHR43156">
    <property type="entry name" value="STAGE II SPORULATION PROTEIN E-RELATED"/>
    <property type="match status" value="1"/>
</dbReference>
<dbReference type="EMBL" id="JAUCGQ010000001">
    <property type="protein sequence ID" value="MDM7853924.1"/>
    <property type="molecule type" value="Genomic_DNA"/>
</dbReference>
<dbReference type="EC" id="3.1.3.16" evidence="3"/>
<keyword evidence="1 3" id="KW-0378">Hydrolase</keyword>
<evidence type="ECO:0000313" key="4">
    <source>
        <dbReference type="Proteomes" id="UP001529338"/>
    </source>
</evidence>